<evidence type="ECO:0000313" key="3">
    <source>
        <dbReference type="Proteomes" id="UP001500124"/>
    </source>
</evidence>
<accession>A0ABP9LE72</accession>
<name>A0ABP9LE72_9ACTN</name>
<keyword evidence="3" id="KW-1185">Reference proteome</keyword>
<organism evidence="2 3">
    <name type="scientific">Streptomyces similanensis</name>
    <dbReference type="NCBI Taxonomy" id="1274988"/>
    <lineage>
        <taxon>Bacteria</taxon>
        <taxon>Bacillati</taxon>
        <taxon>Actinomycetota</taxon>
        <taxon>Actinomycetes</taxon>
        <taxon>Kitasatosporales</taxon>
        <taxon>Streptomycetaceae</taxon>
        <taxon>Streptomyces</taxon>
    </lineage>
</organism>
<evidence type="ECO:0000313" key="2">
    <source>
        <dbReference type="EMBL" id="GAA5074563.1"/>
    </source>
</evidence>
<comment type="caution">
    <text evidence="2">The sequence shown here is derived from an EMBL/GenBank/DDBJ whole genome shotgun (WGS) entry which is preliminary data.</text>
</comment>
<reference evidence="3" key="1">
    <citation type="journal article" date="2019" name="Int. J. Syst. Evol. Microbiol.">
        <title>The Global Catalogue of Microorganisms (GCM) 10K type strain sequencing project: providing services to taxonomists for standard genome sequencing and annotation.</title>
        <authorList>
            <consortium name="The Broad Institute Genomics Platform"/>
            <consortium name="The Broad Institute Genome Sequencing Center for Infectious Disease"/>
            <person name="Wu L."/>
            <person name="Ma J."/>
        </authorList>
    </citation>
    <scope>NUCLEOTIDE SEQUENCE [LARGE SCALE GENOMIC DNA]</scope>
    <source>
        <strain evidence="3">JCM 18410</strain>
    </source>
</reference>
<dbReference type="Proteomes" id="UP001500124">
    <property type="component" value="Unassembled WGS sequence"/>
</dbReference>
<dbReference type="EMBL" id="BAABKC010000111">
    <property type="protein sequence ID" value="GAA5074563.1"/>
    <property type="molecule type" value="Genomic_DNA"/>
</dbReference>
<evidence type="ECO:0000256" key="1">
    <source>
        <dbReference type="SAM" id="MobiDB-lite"/>
    </source>
</evidence>
<sequence>MAGYSRWSRAAVCGVDRLSPVDFEVRQDEQGSQEVGGVGGVGAELGEDPPVLEVGEAMFEGGVADGEGRTSRRG</sequence>
<proteinExistence type="predicted"/>
<gene>
    <name evidence="2" type="ORF">GCM10023336_62780</name>
</gene>
<feature type="compositionally biased region" description="Gly residues" evidence="1">
    <location>
        <begin position="34"/>
        <end position="43"/>
    </location>
</feature>
<feature type="region of interest" description="Disordered" evidence="1">
    <location>
        <begin position="28"/>
        <end position="48"/>
    </location>
</feature>
<protein>
    <submittedName>
        <fullName evidence="2">Uncharacterized protein</fullName>
    </submittedName>
</protein>